<protein>
    <submittedName>
        <fullName evidence="1">Uncharacterized protein</fullName>
    </submittedName>
</protein>
<dbReference type="KEGG" id="mant:BHD05_03170"/>
<keyword evidence="2" id="KW-1185">Reference proteome</keyword>
<evidence type="ECO:0000313" key="2">
    <source>
        <dbReference type="Proteomes" id="UP000464507"/>
    </source>
</evidence>
<dbReference type="EMBL" id="CP017146">
    <property type="protein sequence ID" value="QHO68787.1"/>
    <property type="molecule type" value="Genomic_DNA"/>
</dbReference>
<dbReference type="AlphaFoldDB" id="A0A7L5AF60"/>
<sequence>MDVMQQVTSGMRVVDSDGTEVGEVENFKMGDEEAVTSRGQRDPDNGGILEGLLDAFRERSTVSPQEAERMLRIGYVVIDRKGLFAGNDHIAADRLDRVEDDTLWLKPGAAE</sequence>
<proteinExistence type="predicted"/>
<dbReference type="Proteomes" id="UP000464507">
    <property type="component" value="Chromosome"/>
</dbReference>
<organism evidence="1 2">
    <name type="scientific">Marisediminicola antarctica</name>
    <dbReference type="NCBI Taxonomy" id="674079"/>
    <lineage>
        <taxon>Bacteria</taxon>
        <taxon>Bacillati</taxon>
        <taxon>Actinomycetota</taxon>
        <taxon>Actinomycetes</taxon>
        <taxon>Micrococcales</taxon>
        <taxon>Microbacteriaceae</taxon>
        <taxon>Marisediminicola</taxon>
    </lineage>
</organism>
<accession>A0A7L5AF60</accession>
<gene>
    <name evidence="1" type="ORF">BHD05_03170</name>
</gene>
<name>A0A7L5AF60_9MICO</name>
<dbReference type="OrthoDB" id="4947588at2"/>
<reference evidence="1 2" key="1">
    <citation type="submission" date="2016-09" db="EMBL/GenBank/DDBJ databases">
        <title>Complete genome sequence of microbes from the polar regions.</title>
        <authorList>
            <person name="Liao L."/>
            <person name="Chen B."/>
        </authorList>
    </citation>
    <scope>NUCLEOTIDE SEQUENCE [LARGE SCALE GENOMIC DNA]</scope>
    <source>
        <strain evidence="1 2">ZS314</strain>
    </source>
</reference>
<dbReference type="RefSeq" id="WP_161885144.1">
    <property type="nucleotide sequence ID" value="NZ_CP017146.1"/>
</dbReference>
<evidence type="ECO:0000313" key="1">
    <source>
        <dbReference type="EMBL" id="QHO68787.1"/>
    </source>
</evidence>